<evidence type="ECO:0000256" key="1">
    <source>
        <dbReference type="SAM" id="MobiDB-lite"/>
    </source>
</evidence>
<accession>A0A8T1WTK6</accession>
<comment type="caution">
    <text evidence="2">The sequence shown here is derived from an EMBL/GenBank/DDBJ whole genome shotgun (WGS) entry which is preliminary data.</text>
</comment>
<proteinExistence type="predicted"/>
<evidence type="ECO:0000313" key="3">
    <source>
        <dbReference type="Proteomes" id="UP000693981"/>
    </source>
</evidence>
<protein>
    <recommendedName>
        <fullName evidence="4">PX domain-containing protein</fullName>
    </recommendedName>
</protein>
<dbReference type="Proteomes" id="UP000693981">
    <property type="component" value="Unassembled WGS sequence"/>
</dbReference>
<evidence type="ECO:0008006" key="4">
    <source>
        <dbReference type="Google" id="ProtNLM"/>
    </source>
</evidence>
<sequence>MTSSTGAMAPPRSPYNSIASRKRSSPAVKKMPESVAWIKDIKLEMTTTTTARSGAEYVLRVVHQANGANTSNWTVRHSFDQYKTFQKRLLTKLQPAHSCKAECRWLHNTIKKHFPKQSLFGSRVPAIIEQRRKALLRLLTMVHASVVNHGNRGCPVMMEQVVHEFAAFIVGTDSTAGSVLPETPSEVEMDTPRSMASFTSVTSEEAEEDVVTMEKDHWDAWSLPVQHQHLDLERTLSSPV</sequence>
<feature type="region of interest" description="Disordered" evidence="1">
    <location>
        <begin position="1"/>
        <end position="29"/>
    </location>
</feature>
<reference evidence="2" key="1">
    <citation type="submission" date="2021-02" db="EMBL/GenBank/DDBJ databases">
        <authorList>
            <person name="Palmer J.M."/>
        </authorList>
    </citation>
    <scope>NUCLEOTIDE SEQUENCE</scope>
    <source>
        <strain evidence="2">SCRP23</strain>
    </source>
</reference>
<organism evidence="2 3">
    <name type="scientific">Phytophthora boehmeriae</name>
    <dbReference type="NCBI Taxonomy" id="109152"/>
    <lineage>
        <taxon>Eukaryota</taxon>
        <taxon>Sar</taxon>
        <taxon>Stramenopiles</taxon>
        <taxon>Oomycota</taxon>
        <taxon>Peronosporomycetes</taxon>
        <taxon>Peronosporales</taxon>
        <taxon>Peronosporaceae</taxon>
        <taxon>Phytophthora</taxon>
    </lineage>
</organism>
<dbReference type="CDD" id="cd06093">
    <property type="entry name" value="PX_domain"/>
    <property type="match status" value="1"/>
</dbReference>
<dbReference type="OrthoDB" id="152684at2759"/>
<dbReference type="AlphaFoldDB" id="A0A8T1WTK6"/>
<gene>
    <name evidence="2" type="ORF">PHYBOEH_004357</name>
</gene>
<name>A0A8T1WTK6_9STRA</name>
<dbReference type="EMBL" id="JAGDFL010000230">
    <property type="protein sequence ID" value="KAG7395030.1"/>
    <property type="molecule type" value="Genomic_DNA"/>
</dbReference>
<evidence type="ECO:0000313" key="2">
    <source>
        <dbReference type="EMBL" id="KAG7395030.1"/>
    </source>
</evidence>
<keyword evidence="3" id="KW-1185">Reference proteome</keyword>